<dbReference type="InterPro" id="IPR029787">
    <property type="entry name" value="Nucleotide_cyclase"/>
</dbReference>
<feature type="transmembrane region" description="Helical" evidence="1">
    <location>
        <begin position="7"/>
        <end position="26"/>
    </location>
</feature>
<dbReference type="AlphaFoldDB" id="A0A8J3WAN6"/>
<comment type="caution">
    <text evidence="3">The sequence shown here is derived from an EMBL/GenBank/DDBJ whole genome shotgun (WGS) entry which is preliminary data.</text>
</comment>
<dbReference type="SMART" id="SM00267">
    <property type="entry name" value="GGDEF"/>
    <property type="match status" value="1"/>
</dbReference>
<feature type="transmembrane region" description="Helical" evidence="1">
    <location>
        <begin position="92"/>
        <end position="111"/>
    </location>
</feature>
<feature type="transmembrane region" description="Helical" evidence="1">
    <location>
        <begin position="256"/>
        <end position="277"/>
    </location>
</feature>
<evidence type="ECO:0000259" key="2">
    <source>
        <dbReference type="PROSITE" id="PS50887"/>
    </source>
</evidence>
<dbReference type="PANTHER" id="PTHR45138">
    <property type="entry name" value="REGULATORY COMPONENTS OF SENSORY TRANSDUCTION SYSTEM"/>
    <property type="match status" value="1"/>
</dbReference>
<dbReference type="InterPro" id="IPR043128">
    <property type="entry name" value="Rev_trsase/Diguanyl_cyclase"/>
</dbReference>
<name>A0A8J3WAN6_PLARO</name>
<dbReference type="Proteomes" id="UP000655044">
    <property type="component" value="Unassembled WGS sequence"/>
</dbReference>
<reference evidence="3" key="1">
    <citation type="submission" date="2021-01" db="EMBL/GenBank/DDBJ databases">
        <title>Whole genome shotgun sequence of Planobispora rosea NBRC 15558.</title>
        <authorList>
            <person name="Komaki H."/>
            <person name="Tamura T."/>
        </authorList>
    </citation>
    <scope>NUCLEOTIDE SEQUENCE</scope>
    <source>
        <strain evidence="3">NBRC 15558</strain>
    </source>
</reference>
<dbReference type="InterPro" id="IPR050469">
    <property type="entry name" value="Diguanylate_Cyclase"/>
</dbReference>
<feature type="transmembrane region" description="Helical" evidence="1">
    <location>
        <begin position="188"/>
        <end position="206"/>
    </location>
</feature>
<feature type="transmembrane region" description="Helical" evidence="1">
    <location>
        <begin position="283"/>
        <end position="302"/>
    </location>
</feature>
<dbReference type="SUPFAM" id="SSF55073">
    <property type="entry name" value="Nucleotide cyclase"/>
    <property type="match status" value="1"/>
</dbReference>
<dbReference type="GO" id="GO:0052621">
    <property type="term" value="F:diguanylate cyclase activity"/>
    <property type="evidence" value="ECO:0007669"/>
    <property type="project" value="TreeGrafter"/>
</dbReference>
<dbReference type="PROSITE" id="PS50887">
    <property type="entry name" value="GGDEF"/>
    <property type="match status" value="1"/>
</dbReference>
<dbReference type="Gene3D" id="3.30.70.270">
    <property type="match status" value="1"/>
</dbReference>
<keyword evidence="1" id="KW-0472">Membrane</keyword>
<evidence type="ECO:0000313" key="3">
    <source>
        <dbReference type="EMBL" id="GIH82007.1"/>
    </source>
</evidence>
<feature type="transmembrane region" description="Helical" evidence="1">
    <location>
        <begin position="57"/>
        <end position="80"/>
    </location>
</feature>
<sequence length="479" mass="51144">MNGSRAWRVYLLGGVAALVVFALLPYGMPRDVMCVLSGLVTVAVMWRSAARRRGDAALPWTLLMLAQVTMAAGDALWVYYEYIAGTDPFPSAADGLYLAQYPIVAAALFMLVRRRRSPGDRDAWLDGAIVVVGLALPYWVLISPGLGGYGSVLAEAIALSYPVGDVLLLAGLAGVLTMTRARTPALRMIVVAVVCLLAGDVIFVLADDPAALALPIDVMPYLLSYLFWGAAALHPSAADLLRTGPEPITPVTTRRLLGLTAVVLLAPGTSVVCFALGLHPRTLAVATASAVLFVLVVTRMAGMLRRLGEQARLLDEIARTDVLTGLPNRRTLDAQLTREYERAAREAAPLALALIDLDRFKRFNDTRGHQAGDALLAGAATAWSLALGGGGMLARYGGEEFVLLIPGRDLDEAEHLLAALRAVTPEQQTFSAGLALWDHRETPLELLRRADTALYAAKEAGRARTVRAEPSHRASPVSG</sequence>
<accession>A0A8J3WAN6</accession>
<dbReference type="EMBL" id="BOOI01000002">
    <property type="protein sequence ID" value="GIH82007.1"/>
    <property type="molecule type" value="Genomic_DNA"/>
</dbReference>
<keyword evidence="1" id="KW-0812">Transmembrane</keyword>
<feature type="transmembrane region" description="Helical" evidence="1">
    <location>
        <begin position="153"/>
        <end position="176"/>
    </location>
</feature>
<evidence type="ECO:0000313" key="4">
    <source>
        <dbReference type="Proteomes" id="UP000655044"/>
    </source>
</evidence>
<dbReference type="NCBIfam" id="TIGR00254">
    <property type="entry name" value="GGDEF"/>
    <property type="match status" value="1"/>
</dbReference>
<organism evidence="3 4">
    <name type="scientific">Planobispora rosea</name>
    <dbReference type="NCBI Taxonomy" id="35762"/>
    <lineage>
        <taxon>Bacteria</taxon>
        <taxon>Bacillati</taxon>
        <taxon>Actinomycetota</taxon>
        <taxon>Actinomycetes</taxon>
        <taxon>Streptosporangiales</taxon>
        <taxon>Streptosporangiaceae</taxon>
        <taxon>Planobispora</taxon>
    </lineage>
</organism>
<evidence type="ECO:0000256" key="1">
    <source>
        <dbReference type="SAM" id="Phobius"/>
    </source>
</evidence>
<dbReference type="RefSeq" id="WP_084780794.1">
    <property type="nucleotide sequence ID" value="NZ_BMQP01000012.1"/>
</dbReference>
<dbReference type="CDD" id="cd01949">
    <property type="entry name" value="GGDEF"/>
    <property type="match status" value="1"/>
</dbReference>
<feature type="transmembrane region" description="Helical" evidence="1">
    <location>
        <begin position="32"/>
        <end position="50"/>
    </location>
</feature>
<dbReference type="PANTHER" id="PTHR45138:SF24">
    <property type="entry name" value="DIGUANYLATE CYCLASE DGCC-RELATED"/>
    <property type="match status" value="1"/>
</dbReference>
<dbReference type="Pfam" id="PF00990">
    <property type="entry name" value="GGDEF"/>
    <property type="match status" value="1"/>
</dbReference>
<dbReference type="GO" id="GO:0043709">
    <property type="term" value="P:cell adhesion involved in single-species biofilm formation"/>
    <property type="evidence" value="ECO:0007669"/>
    <property type="project" value="TreeGrafter"/>
</dbReference>
<protein>
    <recommendedName>
        <fullName evidence="2">GGDEF domain-containing protein</fullName>
    </recommendedName>
</protein>
<dbReference type="GO" id="GO:0005886">
    <property type="term" value="C:plasma membrane"/>
    <property type="evidence" value="ECO:0007669"/>
    <property type="project" value="TreeGrafter"/>
</dbReference>
<dbReference type="OrthoDB" id="23692at2"/>
<keyword evidence="4" id="KW-1185">Reference proteome</keyword>
<dbReference type="InterPro" id="IPR000160">
    <property type="entry name" value="GGDEF_dom"/>
</dbReference>
<dbReference type="GO" id="GO:1902201">
    <property type="term" value="P:negative regulation of bacterial-type flagellum-dependent cell motility"/>
    <property type="evidence" value="ECO:0007669"/>
    <property type="project" value="TreeGrafter"/>
</dbReference>
<gene>
    <name evidence="3" type="ORF">Pro02_04150</name>
</gene>
<proteinExistence type="predicted"/>
<keyword evidence="1" id="KW-1133">Transmembrane helix</keyword>
<feature type="domain" description="GGDEF" evidence="2">
    <location>
        <begin position="348"/>
        <end position="470"/>
    </location>
</feature>
<feature type="transmembrane region" description="Helical" evidence="1">
    <location>
        <begin position="218"/>
        <end position="235"/>
    </location>
</feature>
<feature type="transmembrane region" description="Helical" evidence="1">
    <location>
        <begin position="123"/>
        <end position="141"/>
    </location>
</feature>